<evidence type="ECO:0000313" key="3">
    <source>
        <dbReference type="Proteomes" id="UP000324222"/>
    </source>
</evidence>
<evidence type="ECO:0000313" key="2">
    <source>
        <dbReference type="EMBL" id="MPC44338.1"/>
    </source>
</evidence>
<dbReference type="Proteomes" id="UP000324222">
    <property type="component" value="Unassembled WGS sequence"/>
</dbReference>
<organism evidence="2 3">
    <name type="scientific">Portunus trituberculatus</name>
    <name type="common">Swimming crab</name>
    <name type="synonym">Neptunus trituberculatus</name>
    <dbReference type="NCBI Taxonomy" id="210409"/>
    <lineage>
        <taxon>Eukaryota</taxon>
        <taxon>Metazoa</taxon>
        <taxon>Ecdysozoa</taxon>
        <taxon>Arthropoda</taxon>
        <taxon>Crustacea</taxon>
        <taxon>Multicrustacea</taxon>
        <taxon>Malacostraca</taxon>
        <taxon>Eumalacostraca</taxon>
        <taxon>Eucarida</taxon>
        <taxon>Decapoda</taxon>
        <taxon>Pleocyemata</taxon>
        <taxon>Brachyura</taxon>
        <taxon>Eubrachyura</taxon>
        <taxon>Portunoidea</taxon>
        <taxon>Portunidae</taxon>
        <taxon>Portuninae</taxon>
        <taxon>Portunus</taxon>
    </lineage>
</organism>
<feature type="region of interest" description="Disordered" evidence="1">
    <location>
        <begin position="1"/>
        <end position="72"/>
    </location>
</feature>
<reference evidence="2 3" key="1">
    <citation type="submission" date="2019-05" db="EMBL/GenBank/DDBJ databases">
        <title>Another draft genome of Portunus trituberculatus and its Hox gene families provides insights of decapod evolution.</title>
        <authorList>
            <person name="Jeong J.-H."/>
            <person name="Song I."/>
            <person name="Kim S."/>
            <person name="Choi T."/>
            <person name="Kim D."/>
            <person name="Ryu S."/>
            <person name="Kim W."/>
        </authorList>
    </citation>
    <scope>NUCLEOTIDE SEQUENCE [LARGE SCALE GENOMIC DNA]</scope>
    <source>
        <tissue evidence="2">Muscle</tissue>
    </source>
</reference>
<dbReference type="EMBL" id="VSRR010006234">
    <property type="protein sequence ID" value="MPC44338.1"/>
    <property type="molecule type" value="Genomic_DNA"/>
</dbReference>
<comment type="caution">
    <text evidence="2">The sequence shown here is derived from an EMBL/GenBank/DDBJ whole genome shotgun (WGS) entry which is preliminary data.</text>
</comment>
<keyword evidence="3" id="KW-1185">Reference proteome</keyword>
<feature type="compositionally biased region" description="Basic residues" evidence="1">
    <location>
        <begin position="18"/>
        <end position="28"/>
    </location>
</feature>
<sequence>MVTPTTPPHSHVAPGTQKHQRSSVKRKSGLLMTSTPNTCTPQAHPQATQPTLHAHADTCGSRGHDQRHWEGL</sequence>
<evidence type="ECO:0000256" key="1">
    <source>
        <dbReference type="SAM" id="MobiDB-lite"/>
    </source>
</evidence>
<proteinExistence type="predicted"/>
<name>A0A5B7FHD8_PORTR</name>
<dbReference type="AlphaFoldDB" id="A0A5B7FHD8"/>
<accession>A0A5B7FHD8</accession>
<feature type="compositionally biased region" description="Polar residues" evidence="1">
    <location>
        <begin position="31"/>
        <end position="51"/>
    </location>
</feature>
<feature type="compositionally biased region" description="Basic and acidic residues" evidence="1">
    <location>
        <begin position="62"/>
        <end position="72"/>
    </location>
</feature>
<protein>
    <submittedName>
        <fullName evidence="2">Uncharacterized protein</fullName>
    </submittedName>
</protein>
<gene>
    <name evidence="2" type="ORF">E2C01_038010</name>
</gene>